<organism evidence="2 3">
    <name type="scientific">Phytophthora pseudosyringae</name>
    <dbReference type="NCBI Taxonomy" id="221518"/>
    <lineage>
        <taxon>Eukaryota</taxon>
        <taxon>Sar</taxon>
        <taxon>Stramenopiles</taxon>
        <taxon>Oomycota</taxon>
        <taxon>Peronosporomycetes</taxon>
        <taxon>Peronosporales</taxon>
        <taxon>Peronosporaceae</taxon>
        <taxon>Phytophthora</taxon>
    </lineage>
</organism>
<comment type="caution">
    <text evidence="2">The sequence shown here is derived from an EMBL/GenBank/DDBJ whole genome shotgun (WGS) entry which is preliminary data.</text>
</comment>
<feature type="compositionally biased region" description="Basic residues" evidence="1">
    <location>
        <begin position="89"/>
        <end position="108"/>
    </location>
</feature>
<dbReference type="EMBL" id="JAGDFM010000327">
    <property type="protein sequence ID" value="KAG7379821.1"/>
    <property type="molecule type" value="Genomic_DNA"/>
</dbReference>
<sequence length="230" mass="23406">MSVLTATVGKPADGEAGAKAGASDVVELSVVSAAADGGTARRGRGHGRERYDGDAGEDGDAGQAHEAGTVVESSGLRSDSRDGAEGRGRSQHRGRGRSSRRGRGRVSRRVANADSQVAETGRDGQVHEVESTPGVIAGRSATSSGEHGAAPGSNTWGGGCGGQVQFPVLMWALLLAGQELTEITKGKATALGEAVVVAVVVDVGLVARMTKVRAWKVEVSVKTSMLPENP</sequence>
<gene>
    <name evidence="2" type="ORF">PHYPSEUDO_008089</name>
</gene>
<keyword evidence="3" id="KW-1185">Reference proteome</keyword>
<feature type="compositionally biased region" description="Basic and acidic residues" evidence="1">
    <location>
        <begin position="78"/>
        <end position="88"/>
    </location>
</feature>
<protein>
    <submittedName>
        <fullName evidence="2">Uncharacterized protein</fullName>
    </submittedName>
</protein>
<proteinExistence type="predicted"/>
<feature type="compositionally biased region" description="Basic and acidic residues" evidence="1">
    <location>
        <begin position="120"/>
        <end position="130"/>
    </location>
</feature>
<dbReference type="Proteomes" id="UP000694044">
    <property type="component" value="Unassembled WGS sequence"/>
</dbReference>
<evidence type="ECO:0000256" key="1">
    <source>
        <dbReference type="SAM" id="MobiDB-lite"/>
    </source>
</evidence>
<evidence type="ECO:0000313" key="2">
    <source>
        <dbReference type="EMBL" id="KAG7379821.1"/>
    </source>
</evidence>
<feature type="region of interest" description="Disordered" evidence="1">
    <location>
        <begin position="1"/>
        <end position="131"/>
    </location>
</feature>
<reference evidence="2" key="1">
    <citation type="submission" date="2021-02" db="EMBL/GenBank/DDBJ databases">
        <authorList>
            <person name="Palmer J.M."/>
        </authorList>
    </citation>
    <scope>NUCLEOTIDE SEQUENCE</scope>
    <source>
        <strain evidence="2">SCRP734</strain>
    </source>
</reference>
<evidence type="ECO:0000313" key="3">
    <source>
        <dbReference type="Proteomes" id="UP000694044"/>
    </source>
</evidence>
<dbReference type="AlphaFoldDB" id="A0A8T1VFG7"/>
<name>A0A8T1VFG7_9STRA</name>
<accession>A0A8T1VFG7</accession>